<keyword evidence="2" id="KW-1185">Reference proteome</keyword>
<evidence type="ECO:0000313" key="2">
    <source>
        <dbReference type="Proteomes" id="UP000031552"/>
    </source>
</evidence>
<reference evidence="1" key="2">
    <citation type="submission" date="2014-09" db="EMBL/GenBank/DDBJ databases">
        <title>Criblamydia sequanensis harbors a mega-plasmid encoding arsenite resistance.</title>
        <authorList>
            <person name="Bertelli C."/>
            <person name="Goesmann A."/>
            <person name="Greub G."/>
        </authorList>
    </citation>
    <scope>NUCLEOTIDE SEQUENCE [LARGE SCALE GENOMIC DNA]</scope>
    <source>
        <strain evidence="1">CRIB-18</strain>
    </source>
</reference>
<gene>
    <name evidence="1" type="ORF">CSEC_0912</name>
</gene>
<protein>
    <submittedName>
        <fullName evidence="1">Uncharacterized protein</fullName>
    </submittedName>
</protein>
<evidence type="ECO:0000313" key="1">
    <source>
        <dbReference type="EMBL" id="CDR33739.1"/>
    </source>
</evidence>
<name>A0A090DYG3_9BACT</name>
<proteinExistence type="predicted"/>
<dbReference type="Proteomes" id="UP000031552">
    <property type="component" value="Unassembled WGS sequence"/>
</dbReference>
<organism evidence="1 2">
    <name type="scientific">Candidatus Criblamydia sequanensis CRIB-18</name>
    <dbReference type="NCBI Taxonomy" id="1437425"/>
    <lineage>
        <taxon>Bacteria</taxon>
        <taxon>Pseudomonadati</taxon>
        <taxon>Chlamydiota</taxon>
        <taxon>Chlamydiia</taxon>
        <taxon>Parachlamydiales</taxon>
        <taxon>Candidatus Criblamydiaceae</taxon>
        <taxon>Candidatus Criblamydia</taxon>
    </lineage>
</organism>
<comment type="caution">
    <text evidence="1">The sequence shown here is derived from an EMBL/GenBank/DDBJ whole genome shotgun (WGS) entry which is preliminary data.</text>
</comment>
<dbReference type="STRING" id="1437425.CSEC_0912"/>
<dbReference type="AlphaFoldDB" id="A0A090DYG3"/>
<dbReference type="EMBL" id="CCEJ010000003">
    <property type="protein sequence ID" value="CDR33739.1"/>
    <property type="molecule type" value="Genomic_DNA"/>
</dbReference>
<accession>A0A090DYG3</accession>
<sequence>MELKAARQSYAELLRGNFKSLGYFIDESLSSKDSYTFFRLIAESIVPLIRRAPAFETFYLDWIKEKAKYKSHYAKTERLAIAEIHDTFDAIKSALIDLDLIENSLVNSSISSIENVLEFREPYIMPAYYEIAYDRIAHLLHLLLTLDQGKLVEKYAELATINKSQLDPKTNEYKAISKPNISLFTFAPSLTELKDLRQVFSWENYSNPWSIWEYLDLAYWCWQTPFSYFKDKKLEHSDAKECADSSFLLNLHAFLVEMNAIKKRTLTPDKILFFKRDRFTEYLKAIVQQVILYQEIYGPSDAPLEASSPFALELKLDFGRLILKVEWFEGIKAEEYIIHTFNDESGNQEFIRDLIAAKPNTFIDISKYASGATVAKLIFRIKLQNTLLAEIFFNRKNTHEMSLRSKRVEVSKLPDINLPRLRKQIKQFEPTDKRLLDMQNPQTYQSKR</sequence>
<reference evidence="1" key="1">
    <citation type="submission" date="2013-12" db="EMBL/GenBank/DDBJ databases">
        <authorList>
            <person name="Linke B."/>
        </authorList>
    </citation>
    <scope>NUCLEOTIDE SEQUENCE [LARGE SCALE GENOMIC DNA]</scope>
    <source>
        <strain evidence="1">CRIB-18</strain>
    </source>
</reference>